<accession>A0A382KSB6</accession>
<evidence type="ECO:0008006" key="2">
    <source>
        <dbReference type="Google" id="ProtNLM"/>
    </source>
</evidence>
<dbReference type="EMBL" id="UINC01082446">
    <property type="protein sequence ID" value="SVC27216.1"/>
    <property type="molecule type" value="Genomic_DNA"/>
</dbReference>
<name>A0A382KSB6_9ZZZZ</name>
<organism evidence="1">
    <name type="scientific">marine metagenome</name>
    <dbReference type="NCBI Taxonomy" id="408172"/>
    <lineage>
        <taxon>unclassified sequences</taxon>
        <taxon>metagenomes</taxon>
        <taxon>ecological metagenomes</taxon>
    </lineage>
</organism>
<sequence length="305" mass="34369">MENHPEIVYLPWDRPMLTTAVDWLLAEQGDGIPELDECLLLLPTRQAGRRLREALAWACKERGGIFPPRTATPFHLLQSASPHVASEVACIGHWVQVLEGKILEKCPALFPRLPEQRDFTWRRKMAESLHALRGTLLEGEWDCAQVAASEHCQEEPLRWQNLADLEAVYRKRLSKAGLQDLHDAKRKAVAAPDVRGAKRVILFSVPDSTSVIQQALLKLIEQEVQVQIVVFGPAYGEALFDEWGRPIPDKWESRRLPLDDGQLIPAQDEKAQAAEVVARVKPYRKNVHARVAIGVADRAVLPHLE</sequence>
<dbReference type="AlphaFoldDB" id="A0A382KSB6"/>
<evidence type="ECO:0000313" key="1">
    <source>
        <dbReference type="EMBL" id="SVC27216.1"/>
    </source>
</evidence>
<feature type="non-terminal residue" evidence="1">
    <location>
        <position position="305"/>
    </location>
</feature>
<gene>
    <name evidence="1" type="ORF">METZ01_LOCUS280070</name>
</gene>
<proteinExistence type="predicted"/>
<protein>
    <recommendedName>
        <fullName evidence="2">PD-(D/E)XK endonuclease-like domain-containing protein</fullName>
    </recommendedName>
</protein>
<reference evidence="1" key="1">
    <citation type="submission" date="2018-05" db="EMBL/GenBank/DDBJ databases">
        <authorList>
            <person name="Lanie J.A."/>
            <person name="Ng W.-L."/>
            <person name="Kazmierczak K.M."/>
            <person name="Andrzejewski T.M."/>
            <person name="Davidsen T.M."/>
            <person name="Wayne K.J."/>
            <person name="Tettelin H."/>
            <person name="Glass J.I."/>
            <person name="Rusch D."/>
            <person name="Podicherti R."/>
            <person name="Tsui H.-C.T."/>
            <person name="Winkler M.E."/>
        </authorList>
    </citation>
    <scope>NUCLEOTIDE SEQUENCE</scope>
</reference>